<gene>
    <name evidence="1" type="ORF">I5M07_01725</name>
</gene>
<name>A0A934PKQ6_9FLAO</name>
<dbReference type="Proteomes" id="UP000609172">
    <property type="component" value="Unassembled WGS sequence"/>
</dbReference>
<dbReference type="AlphaFoldDB" id="A0A934PKQ6"/>
<dbReference type="GO" id="GO:0004177">
    <property type="term" value="F:aminopeptidase activity"/>
    <property type="evidence" value="ECO:0007669"/>
    <property type="project" value="UniProtKB-KW"/>
</dbReference>
<reference evidence="1" key="1">
    <citation type="submission" date="2020-12" db="EMBL/GenBank/DDBJ databases">
        <title>Bacterial novel species Flavobacterium sp. SE-1-e isolated from soil.</title>
        <authorList>
            <person name="Jung H.-Y."/>
        </authorList>
    </citation>
    <scope>NUCLEOTIDE SEQUENCE</scope>
    <source>
        <strain evidence="1">SE-1-e</strain>
    </source>
</reference>
<dbReference type="RefSeq" id="WP_200104466.1">
    <property type="nucleotide sequence ID" value="NZ_JAEHFV010000001.1"/>
</dbReference>
<keyword evidence="2" id="KW-1185">Reference proteome</keyword>
<keyword evidence="1" id="KW-0378">Hydrolase</keyword>
<organism evidence="1 2">
    <name type="scientific">Flavobacterium agrisoli</name>
    <dbReference type="NCBI Taxonomy" id="2793066"/>
    <lineage>
        <taxon>Bacteria</taxon>
        <taxon>Pseudomonadati</taxon>
        <taxon>Bacteroidota</taxon>
        <taxon>Flavobacteriia</taxon>
        <taxon>Flavobacteriales</taxon>
        <taxon>Flavobacteriaceae</taxon>
        <taxon>Flavobacterium</taxon>
    </lineage>
</organism>
<dbReference type="Gene3D" id="1.10.390.10">
    <property type="entry name" value="Neutral Protease Domain 2"/>
    <property type="match status" value="1"/>
</dbReference>
<evidence type="ECO:0000313" key="1">
    <source>
        <dbReference type="EMBL" id="MBK0368540.1"/>
    </source>
</evidence>
<dbReference type="EMBL" id="JAEHFV010000001">
    <property type="protein sequence ID" value="MBK0368540.1"/>
    <property type="molecule type" value="Genomic_DNA"/>
</dbReference>
<protein>
    <submittedName>
        <fullName evidence="1">Aminopeptidase</fullName>
    </submittedName>
</protein>
<accession>A0A934PKQ6</accession>
<proteinExistence type="predicted"/>
<keyword evidence="1" id="KW-0645">Protease</keyword>
<dbReference type="InterPro" id="IPR027268">
    <property type="entry name" value="Peptidase_M4/M1_CTD_sf"/>
</dbReference>
<sequence length="919" mass="108525">MALSFDLNSKSIYVIQELVYYNNSQDTLKNIILNDWNNAYSSKNTPLAERFSDEFYRTFHHANSQDYGATFITNLSDQNGEKLNWSRPLEHPDLVNLSLNKPLNPGEKVEIHLSYNIKIPNDKFTGYGFSDLGEINLKNWYLTPARFENHQFVTYSNLNLDDCANAISDYEIEIRVPAHYNIKTDLDFVTKHSEATYYTDIYEGKSRMGFTLFISKKTKFQTYSDSSLNILSSIENKRVNEIQKAILIDQIMQFTKEKLGNYPFKNITVSQTDYNRNPFYGLNQLPSFLRPFTDEFVFEITFLKTFLNNYLTTTLQIDQRKDTWVVDALQIYLIMEYIDLYHPDQKMMGKLSNFFLTKNYKLARLKFNEQFSYYYMLMARKNLDQPLNESKDNLIKFNEQIASKYRAGLSLEYLNEYLGKEIVANSISQFYQLNLKQLTTADDFENILKNNSAKNIDWFFDTVINSREIIDYKFTDLQRNSTKDSVSFKVKSKTNTYVPVPVYGVKKNEILFKKWIEPNVTTIDTTYNFARNGANKIVLNYENEVPEYNLRNNWKSLRGFKLSNKPVKFTFGKDLEDPNYNQILFMPTIGYNYYDGFSPGLRFNNRTILNKPFTYDINPAYSIKAQTFSGSGNLTYNANYRNSRLYNAKYWISGSYFHYIEDATYLKINPSVFLSIREKDFRDNQKQHILIRQTIVNREKSALVTDNSNPNYSVFNARYYHTKTEIAQHLNIVPEIQFSKDFGKFATEIEYRKLFQNKRQLNLRLYFGTFIYNHTDTDYFSFAVDRPTDYLFDYGYYGRSESTGFFSQQFIMAEGGFKSKLNTPYANQWISSLNASYAIWNWIELYTDFGLMKNRSVKTQFMYDNGIRLNLVPDYFELYFPISSNLGWEISQPHYYEKIRFVVTFSPKTLTNLFTRKWF</sequence>
<keyword evidence="1" id="KW-0031">Aminopeptidase</keyword>
<comment type="caution">
    <text evidence="1">The sequence shown here is derived from an EMBL/GenBank/DDBJ whole genome shotgun (WGS) entry which is preliminary data.</text>
</comment>
<evidence type="ECO:0000313" key="2">
    <source>
        <dbReference type="Proteomes" id="UP000609172"/>
    </source>
</evidence>